<evidence type="ECO:0000313" key="12">
    <source>
        <dbReference type="Proteomes" id="UP000062475"/>
    </source>
</evidence>
<name>A0A088E4U2_9CREN</name>
<evidence type="ECO:0000313" key="5">
    <source>
        <dbReference type="EMBL" id="AKV78712.1"/>
    </source>
</evidence>
<keyword evidence="1" id="KW-0472">Membrane</keyword>
<dbReference type="EMBL" id="CP008822">
    <property type="protein sequence ID" value="AIM27341.1"/>
    <property type="molecule type" value="Genomic_DNA"/>
</dbReference>
<dbReference type="OrthoDB" id="34700at2157"/>
<dbReference type="AlphaFoldDB" id="A0A088E4U2"/>
<evidence type="ECO:0000313" key="10">
    <source>
        <dbReference type="Proteomes" id="UP000061362"/>
    </source>
</evidence>
<evidence type="ECO:0000313" key="3">
    <source>
        <dbReference type="EMBL" id="AKV74221.1"/>
    </source>
</evidence>
<dbReference type="PATRIC" id="fig|43687.5.peg.1297"/>
<dbReference type="EMBL" id="CP012175">
    <property type="protein sequence ID" value="AKV80957.1"/>
    <property type="molecule type" value="Genomic_DNA"/>
</dbReference>
<keyword evidence="1" id="KW-1133">Transmembrane helix</keyword>
<dbReference type="EMBL" id="CP012172">
    <property type="protein sequence ID" value="AKV74221.1"/>
    <property type="molecule type" value="Genomic_DNA"/>
</dbReference>
<evidence type="ECO:0000313" key="4">
    <source>
        <dbReference type="EMBL" id="AKV76460.1"/>
    </source>
</evidence>
<evidence type="ECO:0000313" key="6">
    <source>
        <dbReference type="EMBL" id="AKV80957.1"/>
    </source>
</evidence>
<dbReference type="EMBL" id="CP012176">
    <property type="protein sequence ID" value="AKV83198.1"/>
    <property type="molecule type" value="Genomic_DNA"/>
</dbReference>
<evidence type="ECO:0000313" key="13">
    <source>
        <dbReference type="Proteomes" id="UP000068832"/>
    </source>
</evidence>
<dbReference type="GeneID" id="91755686"/>
<feature type="transmembrane region" description="Helical" evidence="1">
    <location>
        <begin position="12"/>
        <end position="33"/>
    </location>
</feature>
<reference evidence="7 9" key="3">
    <citation type="submission" date="2015-07" db="EMBL/GenBank/DDBJ databases">
        <title>Physiological, transcriptional responses and genome re-sequencing of acid resistant extremely thermoacidophilic Metallosphaera sedula SARC-M1.</title>
        <authorList>
            <person name="Ai C."/>
            <person name="McCarthy S."/>
            <person name="Eckrich V."/>
            <person name="Rudrappa D."/>
            <person name="Qiu G."/>
            <person name="Blum P."/>
        </authorList>
    </citation>
    <scope>NUCLEOTIDE SEQUENCE [LARGE SCALE GENOMIC DNA]</scope>
    <source>
        <strain evidence="7 9">SARC-M1</strain>
    </source>
</reference>
<keyword evidence="1" id="KW-0812">Transmembrane</keyword>
<evidence type="ECO:0000313" key="9">
    <source>
        <dbReference type="Proteomes" id="UP000056255"/>
    </source>
</evidence>
<dbReference type="Proteomes" id="UP000029084">
    <property type="component" value="Chromosome"/>
</dbReference>
<accession>A0A088E4U2</accession>
<dbReference type="Proteomes" id="UP000068832">
    <property type="component" value="Chromosome"/>
</dbReference>
<evidence type="ECO:0000313" key="11">
    <source>
        <dbReference type="Proteomes" id="UP000062398"/>
    </source>
</evidence>
<evidence type="ECO:0000256" key="1">
    <source>
        <dbReference type="SAM" id="Phobius"/>
    </source>
</evidence>
<dbReference type="Proteomes" id="UP000056255">
    <property type="component" value="Chromosome"/>
</dbReference>
<proteinExistence type="predicted"/>
<dbReference type="Proteomes" id="UP000062398">
    <property type="component" value="Chromosome"/>
</dbReference>
<organism evidence="2 8">
    <name type="scientific">Metallosphaera sedula</name>
    <dbReference type="NCBI Taxonomy" id="43687"/>
    <lineage>
        <taxon>Archaea</taxon>
        <taxon>Thermoproteota</taxon>
        <taxon>Thermoprotei</taxon>
        <taxon>Sulfolobales</taxon>
        <taxon>Sulfolobaceae</taxon>
        <taxon>Metallosphaera</taxon>
    </lineage>
</organism>
<evidence type="ECO:0000313" key="8">
    <source>
        <dbReference type="Proteomes" id="UP000029084"/>
    </source>
</evidence>
<reference evidence="2 8" key="1">
    <citation type="journal article" date="2014" name="J. Bacteriol.">
        <title>Role of an Archaeal PitA Transporter in the Copper and Arsenic Resistance of Metallosphaera sedula, an Extreme Thermoacidophile.</title>
        <authorList>
            <person name="McCarthy S."/>
            <person name="Ai C."/>
            <person name="Wheaton G."/>
            <person name="Tevatia R."/>
            <person name="Eckrich V."/>
            <person name="Kelly R."/>
            <person name="Blum P."/>
        </authorList>
    </citation>
    <scope>NUCLEOTIDE SEQUENCE [LARGE SCALE GENOMIC DNA]</scope>
    <source>
        <strain evidence="2 8">CuR1</strain>
    </source>
</reference>
<dbReference type="RefSeq" id="WP_012021142.1">
    <property type="nucleotide sequence ID" value="NZ_AP019770.1"/>
</dbReference>
<dbReference type="Proteomes" id="UP000061362">
    <property type="component" value="Chromosome"/>
</dbReference>
<evidence type="ECO:0000313" key="2">
    <source>
        <dbReference type="EMBL" id="AIM27341.1"/>
    </source>
</evidence>
<gene>
    <name evidence="2" type="ORF">HA72_1194</name>
    <name evidence="3" type="ORF">MsedA_1212</name>
    <name evidence="4" type="ORF">MsedB_1214</name>
    <name evidence="5" type="ORF">MsedC_1212</name>
    <name evidence="6" type="ORF">MsedD_1213</name>
    <name evidence="7" type="ORF">MsedE_1216</name>
</gene>
<protein>
    <submittedName>
        <fullName evidence="2">Uncharacterized protein</fullName>
    </submittedName>
</protein>
<dbReference type="EMBL" id="CP012174">
    <property type="protein sequence ID" value="AKV78712.1"/>
    <property type="molecule type" value="Genomic_DNA"/>
</dbReference>
<dbReference type="EMBL" id="CP012173">
    <property type="protein sequence ID" value="AKV76460.1"/>
    <property type="molecule type" value="Genomic_DNA"/>
</dbReference>
<dbReference type="Proteomes" id="UP000062475">
    <property type="component" value="Chromosome"/>
</dbReference>
<reference evidence="10 11" key="2">
    <citation type="journal article" date="2015" name="Genome Announc.">
        <title>Complete Genome Sequences of Evolved Arsenate-Resistant Metallosphaera sedula Strains.</title>
        <authorList>
            <person name="Ai C."/>
            <person name="McCarthy S."/>
            <person name="Schackwitz W."/>
            <person name="Martin J."/>
            <person name="Lipzen A."/>
            <person name="Blum P."/>
        </authorList>
    </citation>
    <scope>NUCLEOTIDE SEQUENCE [LARGE SCALE GENOMIC DNA]</scope>
    <source>
        <strain evidence="5 11">ARS120-1</strain>
        <strain evidence="6 10">ARS120-2</strain>
        <strain evidence="3 13">ARS50-1</strain>
        <strain evidence="4 12">ARS50-2</strain>
    </source>
</reference>
<evidence type="ECO:0000313" key="7">
    <source>
        <dbReference type="EMBL" id="AKV83198.1"/>
    </source>
</evidence>
<sequence precursor="true">MVKARKGLSSVMGSLFLIVLVFVAWTFLFRYALFYVHVAQGNPDISLSSTVIQLNGGVNNGGVCMVEVNVKNGDLPFTLTGIVVSVNGNVVFNKNAGSVYTSFNQTPNAVSLPLSLRPNQDYTIYFFIAQQPINTQHPVVSIEGYFGSNYIEIQSSAQVMYG</sequence>